<gene>
    <name evidence="4" type="ORF">GCM10011394_23800</name>
</gene>
<comment type="function">
    <text evidence="1">Adenylyltransferase that mediates the addition of adenosine 5'-monophosphate (AMP) to specific residues of target proteins.</text>
</comment>
<comment type="caution">
    <text evidence="4">The sequence shown here is derived from an EMBL/GenBank/DDBJ whole genome shotgun (WGS) entry which is preliminary data.</text>
</comment>
<dbReference type="Pfam" id="PF13784">
    <property type="entry name" value="Fic_N"/>
    <property type="match status" value="1"/>
</dbReference>
<dbReference type="InterPro" id="IPR003812">
    <property type="entry name" value="Fido"/>
</dbReference>
<organism evidence="4 5">
    <name type="scientific">Luteimonas terricola</name>
    <dbReference type="NCBI Taxonomy" id="645597"/>
    <lineage>
        <taxon>Bacteria</taxon>
        <taxon>Pseudomonadati</taxon>
        <taxon>Pseudomonadota</taxon>
        <taxon>Gammaproteobacteria</taxon>
        <taxon>Lysobacterales</taxon>
        <taxon>Lysobacteraceae</taxon>
        <taxon>Luteimonas</taxon>
    </lineage>
</organism>
<feature type="region of interest" description="Disordered" evidence="2">
    <location>
        <begin position="1"/>
        <end position="26"/>
    </location>
</feature>
<keyword evidence="4" id="KW-0132">Cell division</keyword>
<dbReference type="EMBL" id="BMME01000001">
    <property type="protein sequence ID" value="GGK13758.1"/>
    <property type="molecule type" value="Genomic_DNA"/>
</dbReference>
<keyword evidence="4" id="KW-0131">Cell cycle</keyword>
<reference evidence="5" key="1">
    <citation type="journal article" date="2019" name="Int. J. Syst. Evol. Microbiol.">
        <title>The Global Catalogue of Microorganisms (GCM) 10K type strain sequencing project: providing services to taxonomists for standard genome sequencing and annotation.</title>
        <authorList>
            <consortium name="The Broad Institute Genomics Platform"/>
            <consortium name="The Broad Institute Genome Sequencing Center for Infectious Disease"/>
            <person name="Wu L."/>
            <person name="Ma J."/>
        </authorList>
    </citation>
    <scope>NUCLEOTIDE SEQUENCE [LARGE SCALE GENOMIC DNA]</scope>
    <source>
        <strain evidence="5">CGMCC 1.8985</strain>
    </source>
</reference>
<keyword evidence="5" id="KW-1185">Reference proteome</keyword>
<evidence type="ECO:0000313" key="5">
    <source>
        <dbReference type="Proteomes" id="UP000599009"/>
    </source>
</evidence>
<dbReference type="RefSeq" id="WP_132986749.1">
    <property type="nucleotide sequence ID" value="NZ_BMME01000001.1"/>
</dbReference>
<keyword evidence="1" id="KW-0067">ATP-binding</keyword>
<dbReference type="Pfam" id="PF02661">
    <property type="entry name" value="Fic"/>
    <property type="match status" value="1"/>
</dbReference>
<dbReference type="InterPro" id="IPR025758">
    <property type="entry name" value="Fic/DOC_N"/>
</dbReference>
<name>A0ABQ2ELK4_9GAMM</name>
<dbReference type="PIRSF" id="PIRSF038925">
    <property type="entry name" value="AMP-prot_trans"/>
    <property type="match status" value="1"/>
</dbReference>
<dbReference type="InterPro" id="IPR040198">
    <property type="entry name" value="Fido_containing"/>
</dbReference>
<protein>
    <recommendedName>
        <fullName evidence="1">Protein adenylyltransferase</fullName>
        <ecNumber evidence="1">2.7.7.108</ecNumber>
    </recommendedName>
    <alternativeName>
        <fullName evidence="1">AMPylator</fullName>
    </alternativeName>
</protein>
<evidence type="ECO:0000313" key="4">
    <source>
        <dbReference type="EMBL" id="GGK13758.1"/>
    </source>
</evidence>
<dbReference type="InterPro" id="IPR036390">
    <property type="entry name" value="WH_DNA-bd_sf"/>
</dbReference>
<dbReference type="Proteomes" id="UP000599009">
    <property type="component" value="Unassembled WGS sequence"/>
</dbReference>
<accession>A0ABQ2ELK4</accession>
<evidence type="ECO:0000256" key="2">
    <source>
        <dbReference type="SAM" id="MobiDB-lite"/>
    </source>
</evidence>
<dbReference type="InterPro" id="IPR026287">
    <property type="entry name" value="SoFic-like"/>
</dbReference>
<sequence length="388" mass="43416">MRHRAGRRIAQPTGYRAFHPAPLPPDPPVRLEGGLQALLSQADRALGRLDGSIQTLPNPDLFVFMYVRKEAVLSSQIEGTQSSLQDLLAAEAHVLAPDRPRDVDEVVNYVNAMNHGLHRLHELPVSVRLIREIHHRLLQGVRGARLTPGELRRTQNWIGPAGCTLNEATFVPPPPHEVPVALGALENFLHADSELPQLIQIGLAHAQFETIHPFLDGNGRVGRLLITFLLCQREILIKPVLYLSHFFKQHRAEYYERLQAVRDAGDWEGWLAFFLRGVASVSREATETARRILALREDHRARVTTGLGRAAGNGHRVLEHLYQRPIVSVADVEELTGTSYTAANNLVSRMVEQGVLVEATGYRRNRLFRYQAYIDLFGESVEAEGEAA</sequence>
<comment type="catalytic activity">
    <reaction evidence="1">
        <text>L-threonyl-[protein] + ATP = 3-O-(5'-adenylyl)-L-threonyl-[protein] + diphosphate</text>
        <dbReference type="Rhea" id="RHEA:54292"/>
        <dbReference type="Rhea" id="RHEA-COMP:11060"/>
        <dbReference type="Rhea" id="RHEA-COMP:13847"/>
        <dbReference type="ChEBI" id="CHEBI:30013"/>
        <dbReference type="ChEBI" id="CHEBI:30616"/>
        <dbReference type="ChEBI" id="CHEBI:33019"/>
        <dbReference type="ChEBI" id="CHEBI:138113"/>
        <dbReference type="EC" id="2.7.7.108"/>
    </reaction>
</comment>
<dbReference type="EC" id="2.7.7.108" evidence="1"/>
<evidence type="ECO:0000256" key="1">
    <source>
        <dbReference type="PIRNR" id="PIRNR038925"/>
    </source>
</evidence>
<keyword evidence="1" id="KW-0547">Nucleotide-binding</keyword>
<keyword evidence="1" id="KW-0548">Nucleotidyltransferase</keyword>
<dbReference type="Gene3D" id="1.10.3290.10">
    <property type="entry name" value="Fido-like domain"/>
    <property type="match status" value="1"/>
</dbReference>
<dbReference type="PROSITE" id="PS51459">
    <property type="entry name" value="FIDO"/>
    <property type="match status" value="1"/>
</dbReference>
<comment type="subunit">
    <text evidence="1">Homodimer.</text>
</comment>
<keyword evidence="1" id="KW-0808">Transferase</keyword>
<dbReference type="PANTHER" id="PTHR13504">
    <property type="entry name" value="FIDO DOMAIN-CONTAINING PROTEIN DDB_G0283145"/>
    <property type="match status" value="1"/>
</dbReference>
<feature type="domain" description="Fido" evidence="3">
    <location>
        <begin position="125"/>
        <end position="276"/>
    </location>
</feature>
<dbReference type="InterPro" id="IPR036597">
    <property type="entry name" value="Fido-like_dom_sf"/>
</dbReference>
<evidence type="ECO:0000259" key="3">
    <source>
        <dbReference type="PROSITE" id="PS51459"/>
    </source>
</evidence>
<dbReference type="SUPFAM" id="SSF46785">
    <property type="entry name" value="Winged helix' DNA-binding domain"/>
    <property type="match status" value="1"/>
</dbReference>
<dbReference type="PANTHER" id="PTHR13504:SF38">
    <property type="entry name" value="FIDO DOMAIN-CONTAINING PROTEIN"/>
    <property type="match status" value="1"/>
</dbReference>
<dbReference type="SUPFAM" id="SSF140931">
    <property type="entry name" value="Fic-like"/>
    <property type="match status" value="1"/>
</dbReference>
<proteinExistence type="predicted"/>
<dbReference type="InterPro" id="IPR036388">
    <property type="entry name" value="WH-like_DNA-bd_sf"/>
</dbReference>
<dbReference type="GO" id="GO:0051301">
    <property type="term" value="P:cell division"/>
    <property type="evidence" value="ECO:0007669"/>
    <property type="project" value="UniProtKB-KW"/>
</dbReference>
<comment type="catalytic activity">
    <reaction evidence="1">
        <text>L-tyrosyl-[protein] + ATP = O-(5'-adenylyl)-L-tyrosyl-[protein] + diphosphate</text>
        <dbReference type="Rhea" id="RHEA:54288"/>
        <dbReference type="Rhea" id="RHEA-COMP:10136"/>
        <dbReference type="Rhea" id="RHEA-COMP:13846"/>
        <dbReference type="ChEBI" id="CHEBI:30616"/>
        <dbReference type="ChEBI" id="CHEBI:33019"/>
        <dbReference type="ChEBI" id="CHEBI:46858"/>
        <dbReference type="ChEBI" id="CHEBI:83624"/>
        <dbReference type="EC" id="2.7.7.108"/>
    </reaction>
</comment>
<dbReference type="Gene3D" id="1.10.10.10">
    <property type="entry name" value="Winged helix-like DNA-binding domain superfamily/Winged helix DNA-binding domain"/>
    <property type="match status" value="1"/>
</dbReference>